<dbReference type="Pfam" id="PF00454">
    <property type="entry name" value="PI3_PI4_kinase"/>
    <property type="match status" value="1"/>
</dbReference>
<evidence type="ECO:0000256" key="11">
    <source>
        <dbReference type="SAM" id="Coils"/>
    </source>
</evidence>
<dbReference type="PROSITE" id="PS00916">
    <property type="entry name" value="PI3_4_KINASE_2"/>
    <property type="match status" value="1"/>
</dbReference>
<dbReference type="FunFam" id="3.30.1010.10:FF:000029">
    <property type="entry name" value="Serine/threonine-protein kinase SMG1"/>
    <property type="match status" value="1"/>
</dbReference>
<comment type="catalytic activity">
    <reaction evidence="10">
        <text>L-seryl-[protein] + ATP = O-phospho-L-seryl-[protein] + ADP + H(+)</text>
        <dbReference type="Rhea" id="RHEA:17989"/>
        <dbReference type="Rhea" id="RHEA-COMP:9863"/>
        <dbReference type="Rhea" id="RHEA-COMP:11604"/>
        <dbReference type="ChEBI" id="CHEBI:15378"/>
        <dbReference type="ChEBI" id="CHEBI:29999"/>
        <dbReference type="ChEBI" id="CHEBI:30616"/>
        <dbReference type="ChEBI" id="CHEBI:83421"/>
        <dbReference type="ChEBI" id="CHEBI:456216"/>
        <dbReference type="EC" id="2.7.11.1"/>
    </reaction>
</comment>
<keyword evidence="16" id="KW-1185">Reference proteome</keyword>
<keyword evidence="7" id="KW-0067">ATP-binding</keyword>
<evidence type="ECO:0000259" key="14">
    <source>
        <dbReference type="PROSITE" id="PS51190"/>
    </source>
</evidence>
<dbReference type="CDD" id="cd22265">
    <property type="entry name" value="UDM1_RNF168"/>
    <property type="match status" value="1"/>
</dbReference>
<dbReference type="Pfam" id="PF15785">
    <property type="entry name" value="SMG1"/>
    <property type="match status" value="1"/>
</dbReference>
<dbReference type="EC" id="2.7.11.1" evidence="2"/>
<dbReference type="GO" id="GO:0004674">
    <property type="term" value="F:protein serine/threonine kinase activity"/>
    <property type="evidence" value="ECO:0007669"/>
    <property type="project" value="UniProtKB-KW"/>
</dbReference>
<evidence type="ECO:0000256" key="8">
    <source>
        <dbReference type="ARBA" id="ARBA00023161"/>
    </source>
</evidence>
<dbReference type="InterPro" id="IPR036940">
    <property type="entry name" value="PI3/4_kinase_cat_sf"/>
</dbReference>
<dbReference type="GO" id="GO:0005634">
    <property type="term" value="C:nucleus"/>
    <property type="evidence" value="ECO:0007669"/>
    <property type="project" value="TreeGrafter"/>
</dbReference>
<dbReference type="CDD" id="cd05170">
    <property type="entry name" value="PIKKc_SMG1"/>
    <property type="match status" value="1"/>
</dbReference>
<sequence length="3536" mass="393399">MQNPRPSYAHHQLQQHLSSLLSAAAGEPPHPSDDASRTAALSNLRLSFLHPPNRPLLPALAPFLAPPLSVLLADDASYAVRRAAVSAYATFCAVLCSHEAPGGLPDGFVAWALPLLGDPSSAALVAEGLRELLATGDVAPVERFVPPLLAACRDVLEDERTSLAVLRCLLGLLMLIAAKFPHCFRPQFVDIMDLLLGWAFVPDLADADRSMIMDSFLQFQWHWLGNLQFSLGLLPKFLADMEHGSEDVVDQATASLMKELELIKSLLEEGQVSYPDIQSLSLEPNNERKSKSNSDAHSWAQYSEDQLLSLMKFDLKILLATIALDTKKRNERATSLTSFISEKLDPFGTPFHNFLEMQFQIFSTLHKLSNVELSSIMPTSESFERGSGGSKIQLISCECKKKFVHKYGKYIVQGLNASSSMTLKLEALDWIASFENLIRGTERDVDKFSFSYEVVGDATLSNGILFTVLDCAYDREPKVRCHVALTLELLFLGRLINPTNFSVVAQVLLDKLSDPDSNVKDAFLRLISIALPITTYAFGLLVDKHSYLNSSDIANMSNHCMNWRHVLAVKQQPRKLHWQQLVSILSYLSLRLKLPLSSWVQRLVFSYRGKKDMLSGHTDMSGDADGNELPKGPGVDRATIDRIYSVNNHAAVWWGIHEAARHCINLRLRTHLGGPTQTFAALERMLLDVTNVLTAEAKEGEGRYTGPADICLLPMRLLLDFVEALKKYAYNAYEGSFVLSPPPKASSVFFRANKRVCEEWFSRICDPMLNAGLAMHCSDAVVHYCSLRLVDLRNLAASSLRGNSHTGGATESHHGFRERLEADVLKVLRHASLSLCRCHETDALVGLQKWAVSTFYTYFEQDNQLVRGVSDCDKYFSWMSGLIYQSQGQYEKAAAHYSHLLQSEEALTSMKSDGIQYIIERVIECYTSLSDWKCLESWLAELQVLRAVHAGKPYSGALTSAGNELNAIHAMACFDEGDFHSAWGYLDLTPKSSSELTLDPKVAIERSELMLLRGMLRSNSKLEGIKEELDKAKLMLDEALSVAPLNGLPEAAACAGQLHCIFAFEEASGLTYRNEPNQSQSIMDSLQKVLHDPVDRMHQDCTMWLKLFKVYCSTQPSSLSTLLLCQKLASLARKQGNFMLATRLNQYLINHPLKSSDEMDKEILELNIKYEGALLKREKGNNEEALSDLWSLVRASVQSTINCSSDIGTSRSLIARACLKLSTWMEQGNSTPILNMIIPKVIEDFSDSDGFQNGTQKLLFGDSVSVSTLNYHALAQEIIGTARKISWQLCPSMGKAWLAYAHWCFTHASYSLSGKDSNLQNSLSPVLQPELSPDRYHLTDEEKSEVEEIIRSICADKHADHVGCDYPVTAEPVTLLTEQAIQMIETAAGAPGFEAREGEDPPAVLASELTVLCKCDCAKDKAPLIDKLIEIWWSSRKRRVSLFGHAAHAYFQYLQNSSTELQPSYHPDALKGKTRSYTMRAMLYLLHIMLNYGVELKETLESGVSAVPLLPWQEIIPQLFARLSSHPEKIVRELLESILLKLGKLSPCSIVYPTLVDMNACEGEPSEELQRISDFLVKLYPNLIKDVKLAIEELGMITVLWEEQWLSTLQDLHSDVLRRINILKEEAARVAANCTLSSAEKNKINAAKYSAVMTPIIVALERRLASTSREPKTSHEMWFHKEYNAKLKHAIATLKTPPGSLTTLGDIWQPFDSIAASLATHQRKSCISLSEIAPHLAALSTSDIPMPGFEKQILDSLESFAGNHGTVTVSSFCKEVTILSTKTRPKKLVLQGSDGQRYTYLLKGREDLRLDSRIMQLLEAINSFLYTSSDTRSRNIALRFYSVTPVSGRAGLIQWVENVSSIYNVYKSWQKRSQLAQAEAQLSSVSTGNIPNPVPPVPRPSDMFYGKIIPALKEKGIKRVVSRRDWPLDVKRKVLLELMNETPKQILWQEMWCASEGFRNFNSKVKRFSSSVAAMSMVGHMLGLGDRHLDNILMDFSNGDVVHIDYNICFDKGKRLKIPEIVPFRLTQTIESALGLTGVEGVFRVSCEEVMNVLLKNKDIILMLLEVFVWDPLIEWTRGNIQDEAGIAGEEKKGMELAVSLSLFSSRIQEIRVPLQEHKDIFLTNLPATVSALKKFLDTLDHYEVASAIFYHAEKERSSVLQNEISAKSVLADATSVAEKSRTSFEIHAHELAEAKAAAVDEANKLKIWVEKHARVLEAIQDNSVVCVESCMQLNCKDEALSLISAVQESGVPLTVVPEPTRAQCSELDREVSQLISELQGGLSSALDSLGEYSLVLQQVLPVNYITTSPISSWAQVLQLSVRSTSQDMLSLAKRQAAEVIAKVQGEGIHLVQQRYRDLLNQMESYVTCVERLARECSELMNSIGLDNEVQSKERILSAFMNSIQLPSQKKDGDDTHLSHKESLRQGEITAKGEIQETTSKVLSILGIAVGQLYSDIRAKVYDLSTKAIGKAKFRADDSGLQADAGMGLQFFEQHIEKCALISGVVDEVHEVIGKTLAETSAAYAKPHPRHWASTFQAALHSSVNMIEQMTEAFLPEFIRSFVSHNSEVMEAVGSISKIRGSVDKDLEKLVEIELERTSLSELEQSYSVRVGRITEQQIALEEAAARGREHLSWEEAEELASQEEICRAQLEQLHETWSQKDMRISSLMKVQDSVINSLLSSKQYFSSLVDRDHENEFHFRQSKALLSILTKPFADLESLDRVFPSQIDRPISNMNDALSLGSSLSDLVWPLVGILKDHAFFVWELNLLDSILDMCMHEISSSVEHSINANQLYLTLKKKLAAHVEKQVFRYITERIAPSLILSLDEEISVLLQLCQGRRESDQPKRDSAAVGRVALMLEEYCNAHETARAARTTVSLMKKQLNELTEALRKIILETVQIEWLHDLSSPHAQKAKVLSQNILGDDKFISLILNLSRNNLLDKIQSSASLITRSIEFLQACGSISVSAEGQLERAMGWACAGPNTSGAGGSTAKGSGIPPEFHGHLLKRRKLLRVVQEEASDLVKLCTSVLEFEASRDGLYFIAEDKASEQSMDKGRAWQQTFLNLLTRLDAAYHSFTCAEQEWKLGQLNLEAAGKGLFSANNQVSVVSVKAKSALVNLQDALVAMYEHACEVSALLSGFKHVSQDRSALTSECGSLLDEVLAIADGLHDVYTLGKEAAALHSSLMTNLSKACHCFSLFITFPFNIITFFHANAILFPLEACLSADVTVMSEAISKEREKNNGSMPLIHGKALYQSYNIKIREACKNIEPLLGPLTENLEGLHSMVMKLGHLSSLHAGKFHKALEVPGERESVRSQDIPSTHPDLLQSDSSTEKVRDSYENMGCGSPDLEMNTDVSLQDGCWISPPEHSYTSSSGCTTGLTQNSSSDNLEKIHALMDVRTEIEDPVATDQETRGGSDDHSISSTVALTHASNIHEVETQLVEGRIESDNNSAVFKQVRGQECENSDPKSYADSSIRVTRGKNPFALSILKQVEHKLHGRDIDGTRSLNISEQVDYLLKQATSIDNLCNMYEGWTPWI</sequence>
<dbReference type="FunFam" id="1.10.1070.11:FF:000023">
    <property type="entry name" value="serine/threonine-protein kinase SMG1 isoform X1"/>
    <property type="match status" value="1"/>
</dbReference>
<dbReference type="SMART" id="SM01343">
    <property type="entry name" value="FATC"/>
    <property type="match status" value="1"/>
</dbReference>
<dbReference type="Pfam" id="PF02260">
    <property type="entry name" value="FATC"/>
    <property type="match status" value="1"/>
</dbReference>
<dbReference type="InterPro" id="IPR050517">
    <property type="entry name" value="DDR_Repair_Kinase"/>
</dbReference>
<accession>A0A3L6S8Z8</accession>
<evidence type="ECO:0000313" key="15">
    <source>
        <dbReference type="EMBL" id="RLN16436.1"/>
    </source>
</evidence>
<dbReference type="GO" id="GO:0000184">
    <property type="term" value="P:nuclear-transcribed mRNA catabolic process, nonsense-mediated decay"/>
    <property type="evidence" value="ECO:0007669"/>
    <property type="project" value="UniProtKB-KW"/>
</dbReference>
<keyword evidence="5" id="KW-0547">Nucleotide-binding</keyword>
<dbReference type="EMBL" id="PQIB02000005">
    <property type="protein sequence ID" value="RLN16436.1"/>
    <property type="molecule type" value="Genomic_DNA"/>
</dbReference>
<organism evidence="15 16">
    <name type="scientific">Panicum miliaceum</name>
    <name type="common">Proso millet</name>
    <name type="synonym">Broomcorn millet</name>
    <dbReference type="NCBI Taxonomy" id="4540"/>
    <lineage>
        <taxon>Eukaryota</taxon>
        <taxon>Viridiplantae</taxon>
        <taxon>Streptophyta</taxon>
        <taxon>Embryophyta</taxon>
        <taxon>Tracheophyta</taxon>
        <taxon>Spermatophyta</taxon>
        <taxon>Magnoliopsida</taxon>
        <taxon>Liliopsida</taxon>
        <taxon>Poales</taxon>
        <taxon>Poaceae</taxon>
        <taxon>PACMAD clade</taxon>
        <taxon>Panicoideae</taxon>
        <taxon>Panicodae</taxon>
        <taxon>Paniceae</taxon>
        <taxon>Panicinae</taxon>
        <taxon>Panicum</taxon>
        <taxon>Panicum sect. Panicum</taxon>
    </lineage>
</organism>
<evidence type="ECO:0000256" key="4">
    <source>
        <dbReference type="ARBA" id="ARBA00022679"/>
    </source>
</evidence>
<dbReference type="STRING" id="4540.A0A3L6S8Z8"/>
<name>A0A3L6S8Z8_PANMI</name>
<keyword evidence="8" id="KW-0866">Nonsense-mediated mRNA decay</keyword>
<evidence type="ECO:0000256" key="5">
    <source>
        <dbReference type="ARBA" id="ARBA00022741"/>
    </source>
</evidence>
<dbReference type="PROSITE" id="PS50290">
    <property type="entry name" value="PI3_4_KINASE_3"/>
    <property type="match status" value="1"/>
</dbReference>
<evidence type="ECO:0000256" key="3">
    <source>
        <dbReference type="ARBA" id="ARBA00022527"/>
    </source>
</evidence>
<evidence type="ECO:0000256" key="1">
    <source>
        <dbReference type="ARBA" id="ARBA00011031"/>
    </source>
</evidence>
<protein>
    <recommendedName>
        <fullName evidence="2">non-specific serine/threonine protein kinase</fullName>
        <ecNumber evidence="2">2.7.11.1</ecNumber>
    </recommendedName>
</protein>
<comment type="similarity">
    <text evidence="1">Belongs to the PI3/PI4-kinase family.</text>
</comment>
<gene>
    <name evidence="15" type="ORF">C2845_PM02G04690</name>
</gene>
<feature type="domain" description="PI3K/PI4K catalytic" evidence="13">
    <location>
        <begin position="1772"/>
        <end position="2116"/>
    </location>
</feature>
<dbReference type="Proteomes" id="UP000275267">
    <property type="component" value="Unassembled WGS sequence"/>
</dbReference>
<dbReference type="Gene3D" id="1.10.1070.11">
    <property type="entry name" value="Phosphatidylinositol 3-/4-kinase, catalytic domain"/>
    <property type="match status" value="1"/>
</dbReference>
<evidence type="ECO:0000256" key="7">
    <source>
        <dbReference type="ARBA" id="ARBA00022840"/>
    </source>
</evidence>
<dbReference type="InterPro" id="IPR011009">
    <property type="entry name" value="Kinase-like_dom_sf"/>
</dbReference>
<evidence type="ECO:0000256" key="2">
    <source>
        <dbReference type="ARBA" id="ARBA00012513"/>
    </source>
</evidence>
<proteinExistence type="inferred from homology"/>
<keyword evidence="11" id="KW-0175">Coiled coil</keyword>
<comment type="caution">
    <text evidence="15">The sequence shown here is derived from an EMBL/GenBank/DDBJ whole genome shotgun (WGS) entry which is preliminary data.</text>
</comment>
<keyword evidence="4" id="KW-0808">Transferase</keyword>
<keyword evidence="6" id="KW-0418">Kinase</keyword>
<dbReference type="SUPFAM" id="SSF48371">
    <property type="entry name" value="ARM repeat"/>
    <property type="match status" value="2"/>
</dbReference>
<dbReference type="InterPro" id="IPR016024">
    <property type="entry name" value="ARM-type_fold"/>
</dbReference>
<comment type="catalytic activity">
    <reaction evidence="9">
        <text>L-threonyl-[protein] + ATP = O-phospho-L-threonyl-[protein] + ADP + H(+)</text>
        <dbReference type="Rhea" id="RHEA:46608"/>
        <dbReference type="Rhea" id="RHEA-COMP:11060"/>
        <dbReference type="Rhea" id="RHEA-COMP:11605"/>
        <dbReference type="ChEBI" id="CHEBI:15378"/>
        <dbReference type="ChEBI" id="CHEBI:30013"/>
        <dbReference type="ChEBI" id="CHEBI:30616"/>
        <dbReference type="ChEBI" id="CHEBI:61977"/>
        <dbReference type="ChEBI" id="CHEBI:456216"/>
        <dbReference type="EC" id="2.7.11.1"/>
    </reaction>
</comment>
<reference evidence="16" key="1">
    <citation type="journal article" date="2019" name="Nat. Commun.">
        <title>The genome of broomcorn millet.</title>
        <authorList>
            <person name="Zou C."/>
            <person name="Miki D."/>
            <person name="Li D."/>
            <person name="Tang Q."/>
            <person name="Xiao L."/>
            <person name="Rajput S."/>
            <person name="Deng P."/>
            <person name="Jia W."/>
            <person name="Huang R."/>
            <person name="Zhang M."/>
            <person name="Sun Y."/>
            <person name="Hu J."/>
            <person name="Fu X."/>
            <person name="Schnable P.S."/>
            <person name="Li F."/>
            <person name="Zhang H."/>
            <person name="Feng B."/>
            <person name="Zhu X."/>
            <person name="Liu R."/>
            <person name="Schnable J.C."/>
            <person name="Zhu J.-K."/>
            <person name="Zhang H."/>
        </authorList>
    </citation>
    <scope>NUCLEOTIDE SEQUENCE [LARGE SCALE GENOMIC DNA]</scope>
</reference>
<feature type="domain" description="FATC" evidence="14">
    <location>
        <begin position="3504"/>
        <end position="3536"/>
    </location>
</feature>
<feature type="coiled-coil region" evidence="11">
    <location>
        <begin position="2869"/>
        <end position="2896"/>
    </location>
</feature>
<evidence type="ECO:0000256" key="12">
    <source>
        <dbReference type="SAM" id="MobiDB-lite"/>
    </source>
</evidence>
<evidence type="ECO:0000256" key="6">
    <source>
        <dbReference type="ARBA" id="ARBA00022777"/>
    </source>
</evidence>
<dbReference type="InterPro" id="IPR039414">
    <property type="entry name" value="SMG1_PIKKc"/>
</dbReference>
<dbReference type="InterPro" id="IPR018936">
    <property type="entry name" value="PI3/4_kinase_CS"/>
</dbReference>
<feature type="region of interest" description="Disordered" evidence="12">
    <location>
        <begin position="3306"/>
        <end position="3337"/>
    </location>
</feature>
<evidence type="ECO:0000256" key="10">
    <source>
        <dbReference type="ARBA" id="ARBA00048679"/>
    </source>
</evidence>
<dbReference type="Gene3D" id="3.30.1010.10">
    <property type="entry name" value="Phosphatidylinositol 3-kinase Catalytic Subunit, Chain A, domain 4"/>
    <property type="match status" value="1"/>
</dbReference>
<dbReference type="SUPFAM" id="SSF56112">
    <property type="entry name" value="Protein kinase-like (PK-like)"/>
    <property type="match status" value="1"/>
</dbReference>
<evidence type="ECO:0000313" key="16">
    <source>
        <dbReference type="Proteomes" id="UP000275267"/>
    </source>
</evidence>
<dbReference type="PROSITE" id="PS51190">
    <property type="entry name" value="FATC"/>
    <property type="match status" value="1"/>
</dbReference>
<dbReference type="GO" id="GO:0005524">
    <property type="term" value="F:ATP binding"/>
    <property type="evidence" value="ECO:0007669"/>
    <property type="project" value="UniProtKB-KW"/>
</dbReference>
<dbReference type="SMART" id="SM00146">
    <property type="entry name" value="PI3Kc"/>
    <property type="match status" value="1"/>
</dbReference>
<dbReference type="InterPro" id="IPR000403">
    <property type="entry name" value="PI3/4_kinase_cat_dom"/>
</dbReference>
<dbReference type="InterPro" id="IPR003152">
    <property type="entry name" value="FATC_dom"/>
</dbReference>
<dbReference type="PANTHER" id="PTHR11139:SF71">
    <property type="entry name" value="SERINE_THREONINE-PROTEIN KINASE SMG1"/>
    <property type="match status" value="1"/>
</dbReference>
<keyword evidence="3" id="KW-0723">Serine/threonine-protein kinase</keyword>
<dbReference type="PANTHER" id="PTHR11139">
    <property type="entry name" value="ATAXIA TELANGIECTASIA MUTATED ATM -RELATED"/>
    <property type="match status" value="1"/>
</dbReference>
<evidence type="ECO:0000256" key="9">
    <source>
        <dbReference type="ARBA" id="ARBA00047899"/>
    </source>
</evidence>
<evidence type="ECO:0000259" key="13">
    <source>
        <dbReference type="PROSITE" id="PS50290"/>
    </source>
</evidence>
<dbReference type="InterPro" id="IPR031559">
    <property type="entry name" value="SMG1"/>
</dbReference>
<dbReference type="OrthoDB" id="10065496at2759"/>